<feature type="compositionally biased region" description="Basic and acidic residues" evidence="4">
    <location>
        <begin position="538"/>
        <end position="549"/>
    </location>
</feature>
<feature type="compositionally biased region" description="Polar residues" evidence="4">
    <location>
        <begin position="473"/>
        <end position="482"/>
    </location>
</feature>
<keyword evidence="2 3" id="KW-0175">Coiled coil</keyword>
<feature type="compositionally biased region" description="Low complexity" evidence="4">
    <location>
        <begin position="458"/>
        <end position="469"/>
    </location>
</feature>
<dbReference type="EMBL" id="PTQR01000060">
    <property type="protein sequence ID" value="TKX22914.1"/>
    <property type="molecule type" value="Genomic_DNA"/>
</dbReference>
<dbReference type="AlphaFoldDB" id="A0A4U7B465"/>
<dbReference type="Pfam" id="PF11559">
    <property type="entry name" value="ADIP"/>
    <property type="match status" value="1"/>
</dbReference>
<evidence type="ECO:0000256" key="3">
    <source>
        <dbReference type="SAM" id="Coils"/>
    </source>
</evidence>
<dbReference type="Gene3D" id="1.10.287.1490">
    <property type="match status" value="1"/>
</dbReference>
<evidence type="ECO:0000313" key="6">
    <source>
        <dbReference type="Proteomes" id="UP000308133"/>
    </source>
</evidence>
<evidence type="ECO:0000256" key="1">
    <source>
        <dbReference type="ARBA" id="ARBA00009291"/>
    </source>
</evidence>
<protein>
    <recommendedName>
        <fullName evidence="7">NIMA interactive protein</fullName>
    </recommendedName>
</protein>
<feature type="coiled-coil region" evidence="3">
    <location>
        <begin position="55"/>
        <end position="138"/>
    </location>
</feature>
<evidence type="ECO:0000256" key="2">
    <source>
        <dbReference type="ARBA" id="ARBA00023054"/>
    </source>
</evidence>
<feature type="compositionally biased region" description="Basic residues" evidence="4">
    <location>
        <begin position="499"/>
        <end position="508"/>
    </location>
</feature>
<evidence type="ECO:0008006" key="7">
    <source>
        <dbReference type="Google" id="ProtNLM"/>
    </source>
</evidence>
<feature type="compositionally biased region" description="Polar residues" evidence="4">
    <location>
        <begin position="429"/>
        <end position="442"/>
    </location>
</feature>
<evidence type="ECO:0000256" key="4">
    <source>
        <dbReference type="SAM" id="MobiDB-lite"/>
    </source>
</evidence>
<evidence type="ECO:0000313" key="5">
    <source>
        <dbReference type="EMBL" id="TKX22914.1"/>
    </source>
</evidence>
<comment type="similarity">
    <text evidence="1">Belongs to the ADIP family.</text>
</comment>
<feature type="compositionally biased region" description="Basic residues" evidence="4">
    <location>
        <begin position="586"/>
        <end position="601"/>
    </location>
</feature>
<comment type="caution">
    <text evidence="5">The sequence shown here is derived from an EMBL/GenBank/DDBJ whole genome shotgun (WGS) entry which is preliminary data.</text>
</comment>
<dbReference type="Proteomes" id="UP000308133">
    <property type="component" value="Unassembled WGS sequence"/>
</dbReference>
<proteinExistence type="inferred from homology"/>
<reference evidence="5 6" key="1">
    <citation type="submission" date="2018-02" db="EMBL/GenBank/DDBJ databases">
        <title>Draft genome sequences of Elsinoe sp., causing black scab on jojoba.</title>
        <authorList>
            <person name="Stodart B."/>
            <person name="Jeffress S."/>
            <person name="Ash G."/>
            <person name="Arun Chinnappa K."/>
        </authorList>
    </citation>
    <scope>NUCLEOTIDE SEQUENCE [LARGE SCALE GENOMIC DNA]</scope>
    <source>
        <strain evidence="5 6">Hillstone_2</strain>
    </source>
</reference>
<dbReference type="InterPro" id="IPR021622">
    <property type="entry name" value="Afadin/alpha-actinin-bd"/>
</dbReference>
<sequence length="615" mass="68847">MAMESETLVTASTYLNNLLLARGLLRNGRSVDFAKPTRETRAQIINLVHDLLLKRDKEEDNREHAADTIRTLRSEHARKDADIERLQNRLAEKERNLTQAQVDVRNAKADLKKAQTTVKTLQTQLAKTKTLAEQIKTQCATDLRKRDLQIEKLKSHLQGQQRGNKSLVVAPSITINGGGSRGAVNFNASLHSLADPEYSLKQETNEFLTQLGQSLSDENDGLINLIEGALHTLQELLGVPPTTVEPTDNNGANGEEPASGLQYERLAVDLEVVMDTLKNLLTNPNFVSVEEVDIRDEEIGRLREGWEKMEARWMDVLLMMDGWRKRLEKTGDTINLDDLKRGLGLGVGFEEIRQTVSPSRLPRPSINVRASEDDTTEAEITSRDSGVSGMTDEEQAVRRSALKSPVKQNTVEPPDFFDLRPATAVKGQQLRQLSDNFQSPSRIRSPARLQSPRRVAFQEQQQVDSSEVVNSLPEESTSTPELRSSDIENRPADSGPRTRSSKNRKRTSSPRPLPSERSTKSRVTEQDQLQSSSFMEEDAPHLTMADKLKAAQAEAEQARSKPVQSSVMDSELELEMNDDIGMLRSPAKKTKIKGRPKRRKSTLSPEELESLLFLD</sequence>
<feature type="compositionally biased region" description="Low complexity" evidence="4">
    <location>
        <begin position="602"/>
        <end position="615"/>
    </location>
</feature>
<accession>A0A4U7B465</accession>
<organism evidence="5 6">
    <name type="scientific">Elsinoe australis</name>
    <dbReference type="NCBI Taxonomy" id="40998"/>
    <lineage>
        <taxon>Eukaryota</taxon>
        <taxon>Fungi</taxon>
        <taxon>Dikarya</taxon>
        <taxon>Ascomycota</taxon>
        <taxon>Pezizomycotina</taxon>
        <taxon>Dothideomycetes</taxon>
        <taxon>Dothideomycetidae</taxon>
        <taxon>Myriangiales</taxon>
        <taxon>Elsinoaceae</taxon>
        <taxon>Elsinoe</taxon>
    </lineage>
</organism>
<gene>
    <name evidence="5" type="ORF">C1H76_4950</name>
</gene>
<name>A0A4U7B465_9PEZI</name>
<feature type="region of interest" description="Disordered" evidence="4">
    <location>
        <begin position="358"/>
        <end position="615"/>
    </location>
</feature>